<evidence type="ECO:0000313" key="2">
    <source>
        <dbReference type="Proteomes" id="UP000284112"/>
    </source>
</evidence>
<dbReference type="AlphaFoldDB" id="A0A414S196"/>
<gene>
    <name evidence="1" type="ORF">DW641_09530</name>
</gene>
<accession>A0A414S196</accession>
<evidence type="ECO:0000313" key="1">
    <source>
        <dbReference type="EMBL" id="RHG07390.1"/>
    </source>
</evidence>
<sequence>MGICARRPETALDSWQEQSDVSYQWFTENKRAEVLYDTCLKNVIEPGDDEQGRDLHTTFDQVLCKNVVFE</sequence>
<organism evidence="1 2">
    <name type="scientific">Dorea longicatena</name>
    <dbReference type="NCBI Taxonomy" id="88431"/>
    <lineage>
        <taxon>Bacteria</taxon>
        <taxon>Bacillati</taxon>
        <taxon>Bacillota</taxon>
        <taxon>Clostridia</taxon>
        <taxon>Lachnospirales</taxon>
        <taxon>Lachnospiraceae</taxon>
        <taxon>Dorea</taxon>
    </lineage>
</organism>
<dbReference type="EMBL" id="QRHW01000015">
    <property type="protein sequence ID" value="RHG07390.1"/>
    <property type="molecule type" value="Genomic_DNA"/>
</dbReference>
<reference evidence="1 2" key="1">
    <citation type="submission" date="2018-08" db="EMBL/GenBank/DDBJ databases">
        <title>A genome reference for cultivated species of the human gut microbiota.</title>
        <authorList>
            <person name="Zou Y."/>
            <person name="Xue W."/>
            <person name="Luo G."/>
        </authorList>
    </citation>
    <scope>NUCLEOTIDE SEQUENCE [LARGE SCALE GENOMIC DNA]</scope>
    <source>
        <strain evidence="1 2">AM23-13</strain>
    </source>
</reference>
<dbReference type="RefSeq" id="WP_118309737.1">
    <property type="nucleotide sequence ID" value="NZ_QRHW01000015.1"/>
</dbReference>
<proteinExistence type="predicted"/>
<protein>
    <submittedName>
        <fullName evidence="1">Uncharacterized protein</fullName>
    </submittedName>
</protein>
<comment type="caution">
    <text evidence="1">The sequence shown here is derived from an EMBL/GenBank/DDBJ whole genome shotgun (WGS) entry which is preliminary data.</text>
</comment>
<name>A0A414S196_9FIRM</name>
<dbReference type="Proteomes" id="UP000284112">
    <property type="component" value="Unassembled WGS sequence"/>
</dbReference>